<keyword evidence="6 8" id="KW-0408">Iron</keyword>
<keyword evidence="4 8" id="KW-0812">Transmembrane</keyword>
<dbReference type="InterPro" id="IPR022837">
    <property type="entry name" value="MsrQ-like"/>
</dbReference>
<evidence type="ECO:0000259" key="9">
    <source>
        <dbReference type="Pfam" id="PF01794"/>
    </source>
</evidence>
<feature type="transmembrane region" description="Helical" evidence="8">
    <location>
        <begin position="168"/>
        <end position="190"/>
    </location>
</feature>
<feature type="domain" description="Ferric oxidoreductase" evidence="9">
    <location>
        <begin position="40"/>
        <end position="154"/>
    </location>
</feature>
<dbReference type="GO" id="GO:0016679">
    <property type="term" value="F:oxidoreductase activity, acting on diphenols and related substances as donors"/>
    <property type="evidence" value="ECO:0007669"/>
    <property type="project" value="TreeGrafter"/>
</dbReference>
<evidence type="ECO:0000256" key="7">
    <source>
        <dbReference type="ARBA" id="ARBA00023136"/>
    </source>
</evidence>
<dbReference type="OrthoDB" id="9788328at2"/>
<evidence type="ECO:0000256" key="5">
    <source>
        <dbReference type="ARBA" id="ARBA00022989"/>
    </source>
</evidence>
<evidence type="ECO:0000256" key="3">
    <source>
        <dbReference type="ARBA" id="ARBA00022617"/>
    </source>
</evidence>
<keyword evidence="8" id="KW-0249">Electron transport</keyword>
<evidence type="ECO:0000256" key="1">
    <source>
        <dbReference type="ARBA" id="ARBA00004141"/>
    </source>
</evidence>
<gene>
    <name evidence="8" type="primary">msrQ</name>
    <name evidence="10" type="ORF">EDC56_3346</name>
</gene>
<reference evidence="10 11" key="1">
    <citation type="submission" date="2018-11" db="EMBL/GenBank/DDBJ databases">
        <title>Genomic Encyclopedia of Type Strains, Phase IV (KMG-IV): sequencing the most valuable type-strain genomes for metagenomic binning, comparative biology and taxonomic classification.</title>
        <authorList>
            <person name="Goeker M."/>
        </authorList>
    </citation>
    <scope>NUCLEOTIDE SEQUENCE [LARGE SCALE GENOMIC DNA]</scope>
    <source>
        <strain evidence="10 11">DSM 100316</strain>
    </source>
</reference>
<dbReference type="PANTHER" id="PTHR36964:SF1">
    <property type="entry name" value="PROTEIN-METHIONINE-SULFOXIDE REDUCTASE HEME-BINDING SUBUNIT MSRQ"/>
    <property type="match status" value="1"/>
</dbReference>
<dbReference type="RefSeq" id="WP_123713689.1">
    <property type="nucleotide sequence ID" value="NZ_RKHR01000007.1"/>
</dbReference>
<dbReference type="GO" id="GO:0020037">
    <property type="term" value="F:heme binding"/>
    <property type="evidence" value="ECO:0007669"/>
    <property type="project" value="UniProtKB-UniRule"/>
</dbReference>
<evidence type="ECO:0000313" key="11">
    <source>
        <dbReference type="Proteomes" id="UP000275394"/>
    </source>
</evidence>
<comment type="function">
    <text evidence="8">Part of the MsrPQ system that repairs oxidized periplasmic proteins containing methionine sulfoxide residues (Met-O), using respiratory chain electrons. Thus protects these proteins from oxidative-stress damage caused by reactive species of oxygen and chlorine generated by the host defense mechanisms. MsrPQ is essential for the maintenance of envelope integrity under bleach stress, rescuing a wide series of structurally unrelated periplasmic proteins from methionine oxidation. MsrQ provides electrons for reduction to the reductase catalytic subunit MsrP, using the quinone pool of the respiratory chain.</text>
</comment>
<evidence type="ECO:0000256" key="8">
    <source>
        <dbReference type="HAMAP-Rule" id="MF_01207"/>
    </source>
</evidence>
<dbReference type="GO" id="GO:0009055">
    <property type="term" value="F:electron transfer activity"/>
    <property type="evidence" value="ECO:0007669"/>
    <property type="project" value="UniProtKB-UniRule"/>
</dbReference>
<dbReference type="EMBL" id="RKHR01000007">
    <property type="protein sequence ID" value="ROR98616.1"/>
    <property type="molecule type" value="Genomic_DNA"/>
</dbReference>
<keyword evidence="11" id="KW-1185">Reference proteome</keyword>
<comment type="caution">
    <text evidence="8">Lacks conserved residue(s) required for the propagation of feature annotation.</text>
</comment>
<keyword evidence="3 8" id="KW-0349">Heme</keyword>
<keyword evidence="8" id="KW-0288">FMN</keyword>
<evidence type="ECO:0000256" key="2">
    <source>
        <dbReference type="ARBA" id="ARBA00022448"/>
    </source>
</evidence>
<dbReference type="Pfam" id="PF01794">
    <property type="entry name" value="Ferric_reduct"/>
    <property type="match status" value="1"/>
</dbReference>
<name>A0A3N2DFP8_9GAMM</name>
<keyword evidence="2 8" id="KW-0813">Transport</keyword>
<organism evidence="10 11">
    <name type="scientific">Sinobacterium caligoides</name>
    <dbReference type="NCBI Taxonomy" id="933926"/>
    <lineage>
        <taxon>Bacteria</taxon>
        <taxon>Pseudomonadati</taxon>
        <taxon>Pseudomonadota</taxon>
        <taxon>Gammaproteobacteria</taxon>
        <taxon>Cellvibrionales</taxon>
        <taxon>Spongiibacteraceae</taxon>
        <taxon>Sinobacterium</taxon>
    </lineage>
</organism>
<comment type="cofactor">
    <cofactor evidence="8">
        <name>FMN</name>
        <dbReference type="ChEBI" id="CHEBI:58210"/>
    </cofactor>
    <text evidence="8">Binds 1 FMN per subunit.</text>
</comment>
<comment type="subunit">
    <text evidence="8">Heterodimer of a catalytic subunit (MsrP) and a heme-binding subunit (MsrQ).</text>
</comment>
<dbReference type="GO" id="GO:0005886">
    <property type="term" value="C:plasma membrane"/>
    <property type="evidence" value="ECO:0007669"/>
    <property type="project" value="UniProtKB-SubCell"/>
</dbReference>
<accession>A0A3N2DFP8</accession>
<comment type="caution">
    <text evidence="10">The sequence shown here is derived from an EMBL/GenBank/DDBJ whole genome shotgun (WGS) entry which is preliminary data.</text>
</comment>
<dbReference type="PANTHER" id="PTHR36964">
    <property type="entry name" value="PROTEIN-METHIONINE-SULFOXIDE REDUCTASE HEME-BINDING SUBUNIT MSRQ"/>
    <property type="match status" value="1"/>
</dbReference>
<dbReference type="AlphaFoldDB" id="A0A3N2DFP8"/>
<feature type="transmembrane region" description="Helical" evidence="8">
    <location>
        <begin position="41"/>
        <end position="61"/>
    </location>
</feature>
<keyword evidence="5 8" id="KW-1133">Transmembrane helix</keyword>
<dbReference type="GO" id="GO:0046872">
    <property type="term" value="F:metal ion binding"/>
    <property type="evidence" value="ECO:0007669"/>
    <property type="project" value="UniProtKB-KW"/>
</dbReference>
<comment type="subcellular location">
    <subcellularLocation>
        <location evidence="8">Cell membrane</location>
        <topology evidence="8">Multi-pass membrane protein</topology>
    </subcellularLocation>
    <subcellularLocation>
        <location evidence="1">Membrane</location>
        <topology evidence="1">Multi-pass membrane protein</topology>
    </subcellularLocation>
</comment>
<dbReference type="InterPro" id="IPR013130">
    <property type="entry name" value="Fe3_Rdtase_TM_dom"/>
</dbReference>
<keyword evidence="7 8" id="KW-0472">Membrane</keyword>
<dbReference type="Proteomes" id="UP000275394">
    <property type="component" value="Unassembled WGS sequence"/>
</dbReference>
<comment type="cofactor">
    <cofactor evidence="8">
        <name>heme b</name>
        <dbReference type="ChEBI" id="CHEBI:60344"/>
    </cofactor>
    <text evidence="8">Binds 1 heme b (iron(II)-protoporphyrin IX) group per subunit.</text>
</comment>
<dbReference type="HAMAP" id="MF_01207">
    <property type="entry name" value="MsrQ"/>
    <property type="match status" value="1"/>
</dbReference>
<keyword evidence="8" id="KW-0285">Flavoprotein</keyword>
<keyword evidence="8" id="KW-1003">Cell membrane</keyword>
<evidence type="ECO:0000256" key="6">
    <source>
        <dbReference type="ARBA" id="ARBA00023004"/>
    </source>
</evidence>
<keyword evidence="8" id="KW-0479">Metal-binding</keyword>
<proteinExistence type="inferred from homology"/>
<comment type="similarity">
    <text evidence="8">Belongs to the MsrQ family.</text>
</comment>
<evidence type="ECO:0000313" key="10">
    <source>
        <dbReference type="EMBL" id="ROR98616.1"/>
    </source>
</evidence>
<feature type="transmembrane region" description="Helical" evidence="8">
    <location>
        <begin position="145"/>
        <end position="162"/>
    </location>
</feature>
<dbReference type="GO" id="GO:0030091">
    <property type="term" value="P:protein repair"/>
    <property type="evidence" value="ECO:0007669"/>
    <property type="project" value="UniProtKB-UniRule"/>
</dbReference>
<feature type="transmembrane region" description="Helical" evidence="8">
    <location>
        <begin position="107"/>
        <end position="125"/>
    </location>
</feature>
<feature type="transmembrane region" description="Helical" evidence="8">
    <location>
        <begin position="73"/>
        <end position="95"/>
    </location>
</feature>
<dbReference type="GO" id="GO:0010181">
    <property type="term" value="F:FMN binding"/>
    <property type="evidence" value="ECO:0007669"/>
    <property type="project" value="UniProtKB-UniRule"/>
</dbReference>
<sequence length="198" mass="22880">MPYYKLILPALMLLPFVKLLEGVLANDLGPDPVAMVADYTGLWALITLLITLSLSPLSRLIRRRWLLRARRQAGLVVFFYASLHLLTFLALQAGWQWQEIVKALSHQPYIILGMLGYVVLLPLAITSTNRWVRRLGSRWKQLHRLVYVALFVVCVHGWWQLRADGGELLPYIIWAAVIALDRLAYAYIWLPRRSYLSR</sequence>
<protein>
    <recommendedName>
        <fullName evidence="8">Protein-methionine-sulfoxide reductase heme-binding subunit MsrQ</fullName>
    </recommendedName>
    <alternativeName>
        <fullName evidence="8">Flavocytochrome MsrQ</fullName>
    </alternativeName>
</protein>
<evidence type="ECO:0000256" key="4">
    <source>
        <dbReference type="ARBA" id="ARBA00022692"/>
    </source>
</evidence>